<feature type="domain" description="Transposase (putative) gypsy type" evidence="1">
    <location>
        <begin position="20"/>
        <end position="73"/>
    </location>
</feature>
<proteinExistence type="predicted"/>
<evidence type="ECO:0000259" key="1">
    <source>
        <dbReference type="Pfam" id="PF04195"/>
    </source>
</evidence>
<dbReference type="Pfam" id="PF04195">
    <property type="entry name" value="Transposase_28"/>
    <property type="match status" value="1"/>
</dbReference>
<accession>A0AA35VN96</accession>
<protein>
    <recommendedName>
        <fullName evidence="1">Transposase (putative) gypsy type domain-containing protein</fullName>
    </recommendedName>
</protein>
<evidence type="ECO:0000313" key="2">
    <source>
        <dbReference type="EMBL" id="CAI9272063.1"/>
    </source>
</evidence>
<dbReference type="EMBL" id="OX465078">
    <property type="protein sequence ID" value="CAI9272063.1"/>
    <property type="molecule type" value="Genomic_DNA"/>
</dbReference>
<keyword evidence="3" id="KW-1185">Reference proteome</keyword>
<reference evidence="2" key="1">
    <citation type="submission" date="2023-04" db="EMBL/GenBank/DDBJ databases">
        <authorList>
            <person name="Vijverberg K."/>
            <person name="Xiong W."/>
            <person name="Schranz E."/>
        </authorList>
    </citation>
    <scope>NUCLEOTIDE SEQUENCE</scope>
</reference>
<dbReference type="Proteomes" id="UP001177003">
    <property type="component" value="Chromosome 2"/>
</dbReference>
<dbReference type="InterPro" id="IPR007321">
    <property type="entry name" value="Transposase_28"/>
</dbReference>
<sequence length="429" mass="47169">MIPAKGASIYNCPQGIVGVSIPLFEAGLRLPTSNFFDMIVHHYGFSVDELTPNAVNKIVCFELIFRKSLNVVPSSDEETESDDAGLLPRRARRTVSLTRLVGGIRGVLSDRFSVPEQKEIVVVPGSTEASPFPFACSPLVNLDTDSMFGRVSSSPGGSFQREKPSLVDEVGTPYHSLSFGSYALGWAITRDSLLSEDIAAQEWSRCAHLPKTMSSLAGQSSARMVGNLCRSQIRLLPLWLLLLTGFAASNCIVACEKPSLEDHVATLEDQLERNRKLGRFGGSCVHFRGLVREDLQARCQHQLARARVYGAIDRGGLQWILEKGVVHVIDKVIKSVEFPSRIQGIREACEALGLEKGKQLGGCSTSVGEPEVLYPGLVVRRAEEVDTAISSLLRRISQPSFIWGKLYYDDFCQFFRRLNPRCSSSDSEG</sequence>
<evidence type="ECO:0000313" key="3">
    <source>
        <dbReference type="Proteomes" id="UP001177003"/>
    </source>
</evidence>
<gene>
    <name evidence="2" type="ORF">LSALG_LOCUS12308</name>
</gene>
<dbReference type="AlphaFoldDB" id="A0AA35VN96"/>
<organism evidence="2 3">
    <name type="scientific">Lactuca saligna</name>
    <name type="common">Willowleaf lettuce</name>
    <dbReference type="NCBI Taxonomy" id="75948"/>
    <lineage>
        <taxon>Eukaryota</taxon>
        <taxon>Viridiplantae</taxon>
        <taxon>Streptophyta</taxon>
        <taxon>Embryophyta</taxon>
        <taxon>Tracheophyta</taxon>
        <taxon>Spermatophyta</taxon>
        <taxon>Magnoliopsida</taxon>
        <taxon>eudicotyledons</taxon>
        <taxon>Gunneridae</taxon>
        <taxon>Pentapetalae</taxon>
        <taxon>asterids</taxon>
        <taxon>campanulids</taxon>
        <taxon>Asterales</taxon>
        <taxon>Asteraceae</taxon>
        <taxon>Cichorioideae</taxon>
        <taxon>Cichorieae</taxon>
        <taxon>Lactucinae</taxon>
        <taxon>Lactuca</taxon>
    </lineage>
</organism>
<name>A0AA35VN96_LACSI</name>